<evidence type="ECO:0000313" key="1">
    <source>
        <dbReference type="EMBL" id="KAI4318310.1"/>
    </source>
</evidence>
<accession>A0ACB9M2Q2</accession>
<sequence>MEKRFNLMVKFMEMLNLKGLCLQGTLAPEIGKLTNIKSTENQQLEELEILDLGYNNFSGSFLSDITSHPSLRVLLLDNNDYLANLNLEVNKLKTISEVHANEEQLSGATIRLTNLYESLLSIIKALYVTFLFQDRRQLLKMANAGNTPKTQEDDDNENVTLSPSSLPSSLPPDSGHFWPSPLSISPSELPSNSPLHQLHHHYIQLGFSTFPSSYSSHGNTKNSNSKQKLVIIWSTVGSFSLLILASDIAFAFLKNCKVVTVKPWATALSGQLQKAFVSDTTVYKGTLSSGAEIAVVVPTAMSPKNWSKYMESQFRKKIEALSRVNHKNFLNLIGFCKEKKPFTRMVFEYAQNGTLFEHLHIKESEHLDWGMRMRIAMGIAFCLEHMHQLTPPIAIRNLLSSSVYLTEDCAAKIS</sequence>
<name>A0ACB9M2Q2_BAUVA</name>
<dbReference type="EMBL" id="CM039435">
    <property type="protein sequence ID" value="KAI4318310.1"/>
    <property type="molecule type" value="Genomic_DNA"/>
</dbReference>
<proteinExistence type="predicted"/>
<protein>
    <submittedName>
        <fullName evidence="1">Uncharacterized protein</fullName>
    </submittedName>
</protein>
<reference evidence="1 2" key="1">
    <citation type="journal article" date="2022" name="DNA Res.">
        <title>Chromosomal-level genome assembly of the orchid tree Bauhinia variegata (Leguminosae; Cercidoideae) supports the allotetraploid origin hypothesis of Bauhinia.</title>
        <authorList>
            <person name="Zhong Y."/>
            <person name="Chen Y."/>
            <person name="Zheng D."/>
            <person name="Pang J."/>
            <person name="Liu Y."/>
            <person name="Luo S."/>
            <person name="Meng S."/>
            <person name="Qian L."/>
            <person name="Wei D."/>
            <person name="Dai S."/>
            <person name="Zhou R."/>
        </authorList>
    </citation>
    <scope>NUCLEOTIDE SEQUENCE [LARGE SCALE GENOMIC DNA]</scope>
    <source>
        <strain evidence="1">BV-YZ2020</strain>
    </source>
</reference>
<keyword evidence="2" id="KW-1185">Reference proteome</keyword>
<comment type="caution">
    <text evidence="1">The sequence shown here is derived from an EMBL/GenBank/DDBJ whole genome shotgun (WGS) entry which is preliminary data.</text>
</comment>
<gene>
    <name evidence="1" type="ORF">L6164_026097</name>
</gene>
<evidence type="ECO:0000313" key="2">
    <source>
        <dbReference type="Proteomes" id="UP000828941"/>
    </source>
</evidence>
<dbReference type="Proteomes" id="UP000828941">
    <property type="component" value="Chromosome 10"/>
</dbReference>
<organism evidence="1 2">
    <name type="scientific">Bauhinia variegata</name>
    <name type="common">Purple orchid tree</name>
    <name type="synonym">Phanera variegata</name>
    <dbReference type="NCBI Taxonomy" id="167791"/>
    <lineage>
        <taxon>Eukaryota</taxon>
        <taxon>Viridiplantae</taxon>
        <taxon>Streptophyta</taxon>
        <taxon>Embryophyta</taxon>
        <taxon>Tracheophyta</taxon>
        <taxon>Spermatophyta</taxon>
        <taxon>Magnoliopsida</taxon>
        <taxon>eudicotyledons</taxon>
        <taxon>Gunneridae</taxon>
        <taxon>Pentapetalae</taxon>
        <taxon>rosids</taxon>
        <taxon>fabids</taxon>
        <taxon>Fabales</taxon>
        <taxon>Fabaceae</taxon>
        <taxon>Cercidoideae</taxon>
        <taxon>Cercideae</taxon>
        <taxon>Bauhiniinae</taxon>
        <taxon>Bauhinia</taxon>
    </lineage>
</organism>